<sequence>MASMRALHHPDLTSVDLATLLGALADPVRLSVVRQLTQAGGVVCGQFDALSDVSMSTLSHHLKVLRAAGILRVTPNGSFRRHELRADEINDRFPGILSAIIANLPERVGVPA</sequence>
<keyword evidence="3" id="KW-0804">Transcription</keyword>
<dbReference type="SMART" id="SM00418">
    <property type="entry name" value="HTH_ARSR"/>
    <property type="match status" value="1"/>
</dbReference>
<evidence type="ECO:0000313" key="6">
    <source>
        <dbReference type="Proteomes" id="UP000249419"/>
    </source>
</evidence>
<feature type="domain" description="HTH arsR-type" evidence="4">
    <location>
        <begin position="9"/>
        <end position="104"/>
    </location>
</feature>
<keyword evidence="1" id="KW-0805">Transcription regulation</keyword>
<dbReference type="PROSITE" id="PS50987">
    <property type="entry name" value="HTH_ARSR_2"/>
    <property type="match status" value="1"/>
</dbReference>
<gene>
    <name evidence="5" type="ORF">PSN13_03109</name>
</gene>
<organism evidence="5 6">
    <name type="scientific">Micromonospora saelicesensis</name>
    <dbReference type="NCBI Taxonomy" id="285676"/>
    <lineage>
        <taxon>Bacteria</taxon>
        <taxon>Bacillati</taxon>
        <taxon>Actinomycetota</taxon>
        <taxon>Actinomycetes</taxon>
        <taxon>Micromonosporales</taxon>
        <taxon>Micromonosporaceae</taxon>
        <taxon>Micromonospora</taxon>
    </lineage>
</organism>
<dbReference type="EMBL" id="PYAG01000012">
    <property type="protein sequence ID" value="RAO34242.1"/>
    <property type="molecule type" value="Genomic_DNA"/>
</dbReference>
<dbReference type="GO" id="GO:0003700">
    <property type="term" value="F:DNA-binding transcription factor activity"/>
    <property type="evidence" value="ECO:0007669"/>
    <property type="project" value="InterPro"/>
</dbReference>
<dbReference type="InterPro" id="IPR011991">
    <property type="entry name" value="ArsR-like_HTH"/>
</dbReference>
<dbReference type="InterPro" id="IPR036390">
    <property type="entry name" value="WH_DNA-bd_sf"/>
</dbReference>
<dbReference type="NCBIfam" id="NF033788">
    <property type="entry name" value="HTH_metalloreg"/>
    <property type="match status" value="1"/>
</dbReference>
<accession>A0A328NU65</accession>
<dbReference type="AlphaFoldDB" id="A0A328NU65"/>
<dbReference type="PRINTS" id="PR00778">
    <property type="entry name" value="HTHARSR"/>
</dbReference>
<protein>
    <submittedName>
        <fullName evidence="5">Putative HTH-type transcriptional regulat or YczG</fullName>
    </submittedName>
</protein>
<dbReference type="PANTHER" id="PTHR33154:SF12">
    <property type="entry name" value="TRANSCRIPTIONAL REGULATORY PROTEIN"/>
    <property type="match status" value="1"/>
</dbReference>
<evidence type="ECO:0000256" key="3">
    <source>
        <dbReference type="ARBA" id="ARBA00023163"/>
    </source>
</evidence>
<evidence type="ECO:0000259" key="4">
    <source>
        <dbReference type="PROSITE" id="PS50987"/>
    </source>
</evidence>
<dbReference type="PANTHER" id="PTHR33154">
    <property type="entry name" value="TRANSCRIPTIONAL REGULATOR, ARSR FAMILY"/>
    <property type="match status" value="1"/>
</dbReference>
<name>A0A328NU65_9ACTN</name>
<comment type="caution">
    <text evidence="5">The sequence shown here is derived from an EMBL/GenBank/DDBJ whole genome shotgun (WGS) entry which is preliminary data.</text>
</comment>
<evidence type="ECO:0000256" key="1">
    <source>
        <dbReference type="ARBA" id="ARBA00023015"/>
    </source>
</evidence>
<dbReference type="InterPro" id="IPR036388">
    <property type="entry name" value="WH-like_DNA-bd_sf"/>
</dbReference>
<dbReference type="Pfam" id="PF12840">
    <property type="entry name" value="HTH_20"/>
    <property type="match status" value="1"/>
</dbReference>
<proteinExistence type="predicted"/>
<dbReference type="InterPro" id="IPR051081">
    <property type="entry name" value="HTH_MetalResp_TranReg"/>
</dbReference>
<dbReference type="SUPFAM" id="SSF46785">
    <property type="entry name" value="Winged helix' DNA-binding domain"/>
    <property type="match status" value="1"/>
</dbReference>
<dbReference type="CDD" id="cd00090">
    <property type="entry name" value="HTH_ARSR"/>
    <property type="match status" value="1"/>
</dbReference>
<reference evidence="5 6" key="1">
    <citation type="submission" date="2018-03" db="EMBL/GenBank/DDBJ databases">
        <title>Defining the species Micromonospora saelicesensis and Micromonospora noduli under the framework of genomics.</title>
        <authorList>
            <person name="Riesco R."/>
            <person name="Trujillo M.E."/>
        </authorList>
    </citation>
    <scope>NUCLEOTIDE SEQUENCE [LARGE SCALE GENOMIC DNA]</scope>
    <source>
        <strain evidence="5 6">PSN13</strain>
    </source>
</reference>
<evidence type="ECO:0000256" key="2">
    <source>
        <dbReference type="ARBA" id="ARBA00023125"/>
    </source>
</evidence>
<keyword evidence="2" id="KW-0238">DNA-binding</keyword>
<dbReference type="GO" id="GO:0003677">
    <property type="term" value="F:DNA binding"/>
    <property type="evidence" value="ECO:0007669"/>
    <property type="project" value="UniProtKB-KW"/>
</dbReference>
<dbReference type="Gene3D" id="1.10.10.10">
    <property type="entry name" value="Winged helix-like DNA-binding domain superfamily/Winged helix DNA-binding domain"/>
    <property type="match status" value="1"/>
</dbReference>
<evidence type="ECO:0000313" key="5">
    <source>
        <dbReference type="EMBL" id="RAO34242.1"/>
    </source>
</evidence>
<dbReference type="InterPro" id="IPR001845">
    <property type="entry name" value="HTH_ArsR_DNA-bd_dom"/>
</dbReference>
<dbReference type="Proteomes" id="UP000249419">
    <property type="component" value="Unassembled WGS sequence"/>
</dbReference>